<comment type="caution">
    <text evidence="4">The sequence shown here is derived from an EMBL/GenBank/DDBJ whole genome shotgun (WGS) entry which is preliminary data.</text>
</comment>
<dbReference type="InterPro" id="IPR041700">
    <property type="entry name" value="OMP_b-brl_3"/>
</dbReference>
<accession>A0A3N4PXY9</accession>
<organism evidence="4 5">
    <name type="scientific">Chitinophaga lutea</name>
    <dbReference type="NCBI Taxonomy" id="2488634"/>
    <lineage>
        <taxon>Bacteria</taxon>
        <taxon>Pseudomonadati</taxon>
        <taxon>Bacteroidota</taxon>
        <taxon>Chitinophagia</taxon>
        <taxon>Chitinophagales</taxon>
        <taxon>Chitinophagaceae</taxon>
        <taxon>Chitinophaga</taxon>
    </lineage>
</organism>
<evidence type="ECO:0000259" key="3">
    <source>
        <dbReference type="Pfam" id="PF14905"/>
    </source>
</evidence>
<dbReference type="EMBL" id="RPDH01000001">
    <property type="protein sequence ID" value="RPE13582.1"/>
    <property type="molecule type" value="Genomic_DNA"/>
</dbReference>
<dbReference type="InterPro" id="IPR008969">
    <property type="entry name" value="CarboxyPept-like_regulatory"/>
</dbReference>
<evidence type="ECO:0000313" key="5">
    <source>
        <dbReference type="Proteomes" id="UP000278351"/>
    </source>
</evidence>
<evidence type="ECO:0000256" key="1">
    <source>
        <dbReference type="SAM" id="MobiDB-lite"/>
    </source>
</evidence>
<proteinExistence type="predicted"/>
<reference evidence="4 5" key="1">
    <citation type="submission" date="2018-11" db="EMBL/GenBank/DDBJ databases">
        <title>Chitinophaga lutea sp.nov., isolate from arsenic contaminated soil.</title>
        <authorList>
            <person name="Zong Y."/>
        </authorList>
    </citation>
    <scope>NUCLEOTIDE SEQUENCE [LARGE SCALE GENOMIC DNA]</scope>
    <source>
        <strain evidence="4 5">ZY74</strain>
    </source>
</reference>
<dbReference type="Pfam" id="PF14905">
    <property type="entry name" value="OMP_b-brl_3"/>
    <property type="match status" value="1"/>
</dbReference>
<dbReference type="SUPFAM" id="SSF56935">
    <property type="entry name" value="Porins"/>
    <property type="match status" value="1"/>
</dbReference>
<feature type="compositionally biased region" description="Basic and acidic residues" evidence="1">
    <location>
        <begin position="335"/>
        <end position="347"/>
    </location>
</feature>
<evidence type="ECO:0000256" key="2">
    <source>
        <dbReference type="SAM" id="SignalP"/>
    </source>
</evidence>
<evidence type="ECO:0000313" key="4">
    <source>
        <dbReference type="EMBL" id="RPE13582.1"/>
    </source>
</evidence>
<sequence>MKHRLLPLLAALMAIISVARAQQRDNRITGVLTDRVNREPLPNAAVALLAAKDSALVTSVVADAKGAFTIKGMQPGKYVLMVTYMGYNPLARNVQIHDTTGLVSLGTLALLRKGLNLQEVEVVEQKPPITIKEDTVEFNAGSFKVRENAVVEDLLKKLPGIQVEKDGTIKANGETVKRVLVDGKPFFGDDPKMSTRNLPADVIDKIQLIDRKSDQAQFTGIADGETEKALNLTIKPDRKKGMFGRATAGYGSDQRFSANANLNRFRNTQQLAVVGMGNNVNNTAMGGGGGGRGMMMNSAGAEGVARNWMGGINYSDNLAKGLRLSSSYFMNDTRRENEKRVEGETRLTPDSSRFNNNLNGSLNNSANHRVNARIEYEIDSFHSLIVTPNLTWTTGNTYSENQTTTLLNSDTLNTGRSLTRSTMQTPNLNGSALFRKKFRKKGRTFSTNLTFGAGSTESESLNQSRTAYYEQNATRKIDTIDQKVMQRNASNNIGVRMSYTEPIFTDRFLELNYGYAYNFNSSNRRTYNRSKPGEGYDVLDDSLSNSFDNMYSNHQAGLSVMTQKLRYNYTLGMNVQFNNLNSENLSKHTEIRQSTVNVSPLAHFNYNFSSKKRLRASYRGQTKQPTLEQLQPVPDNSNPLFVKEGNPDLKPSFSNNLNISYNAYNQEQLRSFFAALNGLYVLNQIVNSNTLTADGRQVTKPLNVNGNYNLSAFMVNGFFFNKKQRTSVNSNTMVSYNRDISFLNSRENFTNTLNITQGATFNYMHEELFDVAAGGSVNYNRARFSVDKRNNTDYFNFGLNLDFNVNLPLGFMIGGDVDYIANTGRSAGYNQQYTMVNGFVSKTLFAKKQGQLRFQVYDLLKQNVSVNRTVSGNYIEDSQSQVLRQYFMLSFTWFINSFGGKASGMRMGMPPPPPAM</sequence>
<dbReference type="Proteomes" id="UP000278351">
    <property type="component" value="Unassembled WGS sequence"/>
</dbReference>
<feature type="signal peptide" evidence="2">
    <location>
        <begin position="1"/>
        <end position="21"/>
    </location>
</feature>
<gene>
    <name evidence="4" type="ORF">EGT74_08720</name>
</gene>
<dbReference type="AlphaFoldDB" id="A0A3N4PXY9"/>
<keyword evidence="5" id="KW-1185">Reference proteome</keyword>
<dbReference type="Pfam" id="PF13620">
    <property type="entry name" value="CarboxypepD_reg"/>
    <property type="match status" value="1"/>
</dbReference>
<protein>
    <recommendedName>
        <fullName evidence="3">Outer membrane protein beta-barrel domain-containing protein</fullName>
    </recommendedName>
</protein>
<dbReference type="Gene3D" id="2.60.40.1120">
    <property type="entry name" value="Carboxypeptidase-like, regulatory domain"/>
    <property type="match status" value="1"/>
</dbReference>
<feature type="region of interest" description="Disordered" evidence="1">
    <location>
        <begin position="335"/>
        <end position="360"/>
    </location>
</feature>
<feature type="chain" id="PRO_5017982420" description="Outer membrane protein beta-barrel domain-containing protein" evidence="2">
    <location>
        <begin position="22"/>
        <end position="916"/>
    </location>
</feature>
<name>A0A3N4PXY9_9BACT</name>
<dbReference type="SUPFAM" id="SSF49464">
    <property type="entry name" value="Carboxypeptidase regulatory domain-like"/>
    <property type="match status" value="1"/>
</dbReference>
<feature type="domain" description="Outer membrane protein beta-barrel" evidence="3">
    <location>
        <begin position="436"/>
        <end position="893"/>
    </location>
</feature>
<keyword evidence="2" id="KW-0732">Signal</keyword>